<dbReference type="PROSITE" id="PS51352">
    <property type="entry name" value="THIOREDOXIN_2"/>
    <property type="match status" value="1"/>
</dbReference>
<comment type="caution">
    <text evidence="7">The sequence shown here is derived from an EMBL/GenBank/DDBJ whole genome shotgun (WGS) entry which is preliminary data.</text>
</comment>
<keyword evidence="2 3" id="KW-0186">Copper</keyword>
<proteinExistence type="inferred from homology"/>
<evidence type="ECO:0000259" key="6">
    <source>
        <dbReference type="PROSITE" id="PS51352"/>
    </source>
</evidence>
<reference evidence="7 8" key="1">
    <citation type="submission" date="2020-07" db="EMBL/GenBank/DDBJ databases">
        <title>Taxonomic revisions and descriptions of new bacterial species based on genomic comparisons in the high-G+C-content subgroup of the family Alcaligenaceae.</title>
        <authorList>
            <person name="Szabo A."/>
            <person name="Felfoldi T."/>
        </authorList>
    </citation>
    <scope>NUCLEOTIDE SEQUENCE [LARGE SCALE GENOMIC DNA]</scope>
    <source>
        <strain evidence="7 8">LMG 24012</strain>
    </source>
</reference>
<dbReference type="RefSeq" id="WP_180154856.1">
    <property type="nucleotide sequence ID" value="NZ_JACCEM010000004.1"/>
</dbReference>
<keyword evidence="8" id="KW-1185">Reference proteome</keyword>
<evidence type="ECO:0000313" key="7">
    <source>
        <dbReference type="EMBL" id="NYT49570.1"/>
    </source>
</evidence>
<feature type="binding site" evidence="3">
    <location>
        <position position="84"/>
    </location>
    <ligand>
        <name>Cu cation</name>
        <dbReference type="ChEBI" id="CHEBI:23378"/>
    </ligand>
</feature>
<evidence type="ECO:0000256" key="3">
    <source>
        <dbReference type="PIRSR" id="PIRSR603782-1"/>
    </source>
</evidence>
<evidence type="ECO:0000256" key="4">
    <source>
        <dbReference type="PIRSR" id="PIRSR603782-2"/>
    </source>
</evidence>
<dbReference type="AlphaFoldDB" id="A0A853G3I5"/>
<name>A0A853G3I5_9BURK</name>
<comment type="similarity">
    <text evidence="1">Belongs to the SCO1/2 family.</text>
</comment>
<feature type="signal peptide" evidence="5">
    <location>
        <begin position="1"/>
        <end position="20"/>
    </location>
</feature>
<dbReference type="InterPro" id="IPR003782">
    <property type="entry name" value="SCO1/SenC"/>
</dbReference>
<feature type="domain" description="Thioredoxin" evidence="6">
    <location>
        <begin position="39"/>
        <end position="200"/>
    </location>
</feature>
<keyword evidence="5" id="KW-0732">Signal</keyword>
<evidence type="ECO:0000313" key="8">
    <source>
        <dbReference type="Proteomes" id="UP000559809"/>
    </source>
</evidence>
<evidence type="ECO:0000256" key="1">
    <source>
        <dbReference type="ARBA" id="ARBA00010996"/>
    </source>
</evidence>
<protein>
    <submittedName>
        <fullName evidence="7">SCO family protein</fullName>
    </submittedName>
</protein>
<dbReference type="EMBL" id="JACCEM010000004">
    <property type="protein sequence ID" value="NYT49570.1"/>
    <property type="molecule type" value="Genomic_DNA"/>
</dbReference>
<sequence>MRTVLAAALACVLGLGAISAKTDGFTVLTSEAARRADIAREPKALPDAMLVDERGLGAGLLERLRRDGRVAVVNFIYTRCVSLCTAMGTEYQRLQSEILQRGLADRVRLLSISFDPADTPERLERYARGMGVEPAVWTFATAADPAQLRALLDAFGIVVIPAPLGQYEHNAAYHVVSAQGRLERIVDLGETERLLDALRQPPAEPAA</sequence>
<accession>A0A853G3I5</accession>
<gene>
    <name evidence="7" type="ORF">H0A72_09660</name>
</gene>
<dbReference type="Gene3D" id="3.40.30.10">
    <property type="entry name" value="Glutaredoxin"/>
    <property type="match status" value="1"/>
</dbReference>
<feature type="binding site" evidence="3">
    <location>
        <position position="80"/>
    </location>
    <ligand>
        <name>Cu cation</name>
        <dbReference type="ChEBI" id="CHEBI:23378"/>
    </ligand>
</feature>
<keyword evidence="4" id="KW-1015">Disulfide bond</keyword>
<feature type="chain" id="PRO_5032942578" evidence="5">
    <location>
        <begin position="21"/>
        <end position="207"/>
    </location>
</feature>
<dbReference type="InterPro" id="IPR036249">
    <property type="entry name" value="Thioredoxin-like_sf"/>
</dbReference>
<dbReference type="Proteomes" id="UP000559809">
    <property type="component" value="Unassembled WGS sequence"/>
</dbReference>
<dbReference type="GO" id="GO:0046872">
    <property type="term" value="F:metal ion binding"/>
    <property type="evidence" value="ECO:0007669"/>
    <property type="project" value="UniProtKB-KW"/>
</dbReference>
<dbReference type="InterPro" id="IPR013766">
    <property type="entry name" value="Thioredoxin_domain"/>
</dbReference>
<keyword evidence="3" id="KW-0479">Metal-binding</keyword>
<organism evidence="7 8">
    <name type="scientific">Parapusillimonas granuli</name>
    <dbReference type="NCBI Taxonomy" id="380911"/>
    <lineage>
        <taxon>Bacteria</taxon>
        <taxon>Pseudomonadati</taxon>
        <taxon>Pseudomonadota</taxon>
        <taxon>Betaproteobacteria</taxon>
        <taxon>Burkholderiales</taxon>
        <taxon>Alcaligenaceae</taxon>
        <taxon>Parapusillimonas</taxon>
    </lineage>
</organism>
<evidence type="ECO:0000256" key="2">
    <source>
        <dbReference type="ARBA" id="ARBA00023008"/>
    </source>
</evidence>
<evidence type="ECO:0000256" key="5">
    <source>
        <dbReference type="SAM" id="SignalP"/>
    </source>
</evidence>
<dbReference type="Pfam" id="PF02630">
    <property type="entry name" value="SCO1-SenC"/>
    <property type="match status" value="1"/>
</dbReference>
<dbReference type="SUPFAM" id="SSF52833">
    <property type="entry name" value="Thioredoxin-like"/>
    <property type="match status" value="1"/>
</dbReference>
<dbReference type="CDD" id="cd02968">
    <property type="entry name" value="SCO"/>
    <property type="match status" value="1"/>
</dbReference>
<feature type="disulfide bond" description="Redox-active" evidence="4">
    <location>
        <begin position="80"/>
        <end position="84"/>
    </location>
</feature>